<accession>A0AAD9HWX9</accession>
<keyword evidence="4" id="KW-1185">Reference proteome</keyword>
<dbReference type="Pfam" id="PF14420">
    <property type="entry name" value="Clr5"/>
    <property type="match status" value="1"/>
</dbReference>
<feature type="region of interest" description="Disordered" evidence="1">
    <location>
        <begin position="115"/>
        <end position="137"/>
    </location>
</feature>
<dbReference type="PANTHER" id="PTHR38788">
    <property type="entry name" value="CLR5 DOMAIN-CONTAINING PROTEIN"/>
    <property type="match status" value="1"/>
</dbReference>
<name>A0AAD9HWX9_9PEZI</name>
<sequence length="227" mass="25099">MSSSYHATSSHRYSSFTHSSYSYGGGGGGGSGSSSSSSRATASTIRPQKSEDWEPYRDAITQLYGSSRLKEVMADMQAMYGFKATEKQYKTQIKKWNLDTKYTKASEYVAMIKTQKRRERENPGKQTRFTLRGRPIDPRDIARFEKRAMKKGGVNFEEAEEGGGYIEDLEYETPSPTASVASLDAQSPSTYVHSPSEGLSPKSHLFSYAPYPPPTARYSGKSLSANG</sequence>
<proteinExistence type="predicted"/>
<evidence type="ECO:0000313" key="3">
    <source>
        <dbReference type="EMBL" id="KAK2066921.1"/>
    </source>
</evidence>
<feature type="compositionally biased region" description="Acidic residues" evidence="1">
    <location>
        <begin position="159"/>
        <end position="171"/>
    </location>
</feature>
<evidence type="ECO:0000313" key="4">
    <source>
        <dbReference type="Proteomes" id="UP001217918"/>
    </source>
</evidence>
<comment type="caution">
    <text evidence="3">The sequence shown here is derived from an EMBL/GenBank/DDBJ whole genome shotgun (WGS) entry which is preliminary data.</text>
</comment>
<dbReference type="Proteomes" id="UP001217918">
    <property type="component" value="Unassembled WGS sequence"/>
</dbReference>
<feature type="compositionally biased region" description="Low complexity" evidence="1">
    <location>
        <begin position="33"/>
        <end position="43"/>
    </location>
</feature>
<dbReference type="EMBL" id="JAQQPM010000001">
    <property type="protein sequence ID" value="KAK2066921.1"/>
    <property type="molecule type" value="Genomic_DNA"/>
</dbReference>
<reference evidence="3" key="1">
    <citation type="journal article" date="2023" name="Mol. Plant Microbe Interact.">
        <title>Elucidating the Obligate Nature and Biological Capacity of an Invasive Fungal Corn Pathogen.</title>
        <authorList>
            <person name="MacCready J.S."/>
            <person name="Roggenkamp E.M."/>
            <person name="Gdanetz K."/>
            <person name="Chilvers M.I."/>
        </authorList>
    </citation>
    <scope>NUCLEOTIDE SEQUENCE</scope>
    <source>
        <strain evidence="3">PM02</strain>
    </source>
</reference>
<evidence type="ECO:0000256" key="1">
    <source>
        <dbReference type="SAM" id="MobiDB-lite"/>
    </source>
</evidence>
<feature type="compositionally biased region" description="Polar residues" evidence="1">
    <location>
        <begin position="174"/>
        <end position="193"/>
    </location>
</feature>
<feature type="region of interest" description="Disordered" evidence="1">
    <location>
        <begin position="24"/>
        <end position="53"/>
    </location>
</feature>
<evidence type="ECO:0000259" key="2">
    <source>
        <dbReference type="Pfam" id="PF14420"/>
    </source>
</evidence>
<feature type="domain" description="Clr5" evidence="2">
    <location>
        <begin position="50"/>
        <end position="99"/>
    </location>
</feature>
<organism evidence="3 4">
    <name type="scientific">Phyllachora maydis</name>
    <dbReference type="NCBI Taxonomy" id="1825666"/>
    <lineage>
        <taxon>Eukaryota</taxon>
        <taxon>Fungi</taxon>
        <taxon>Dikarya</taxon>
        <taxon>Ascomycota</taxon>
        <taxon>Pezizomycotina</taxon>
        <taxon>Sordariomycetes</taxon>
        <taxon>Sordariomycetidae</taxon>
        <taxon>Phyllachorales</taxon>
        <taxon>Phyllachoraceae</taxon>
        <taxon>Phyllachora</taxon>
    </lineage>
</organism>
<feature type="region of interest" description="Disordered" evidence="1">
    <location>
        <begin position="159"/>
        <end position="227"/>
    </location>
</feature>
<dbReference type="PANTHER" id="PTHR38788:SF3">
    <property type="entry name" value="CLR5 DOMAIN-CONTAINING PROTEIN"/>
    <property type="match status" value="1"/>
</dbReference>
<dbReference type="AlphaFoldDB" id="A0AAD9HWX9"/>
<dbReference type="InterPro" id="IPR025676">
    <property type="entry name" value="Clr5_dom"/>
</dbReference>
<gene>
    <name evidence="3" type="ORF">P8C59_000699</name>
</gene>
<protein>
    <recommendedName>
        <fullName evidence="2">Clr5 domain-containing protein</fullName>
    </recommendedName>
</protein>